<evidence type="ECO:0000313" key="3">
    <source>
        <dbReference type="EMBL" id="KAF2597555.1"/>
    </source>
</evidence>
<proteinExistence type="predicted"/>
<dbReference type="Proteomes" id="UP000712281">
    <property type="component" value="Unassembled WGS sequence"/>
</dbReference>
<feature type="region of interest" description="Disordered" evidence="1">
    <location>
        <begin position="80"/>
        <end position="99"/>
    </location>
</feature>
<dbReference type="EMBL" id="QGKY02001250">
    <property type="protein sequence ID" value="KAF2560349.1"/>
    <property type="molecule type" value="Genomic_DNA"/>
</dbReference>
<protein>
    <submittedName>
        <fullName evidence="2">Uncharacterized protein</fullName>
    </submittedName>
</protein>
<organism evidence="2">
    <name type="scientific">Brassica cretica</name>
    <name type="common">Mustard</name>
    <dbReference type="NCBI Taxonomy" id="69181"/>
    <lineage>
        <taxon>Eukaryota</taxon>
        <taxon>Viridiplantae</taxon>
        <taxon>Streptophyta</taxon>
        <taxon>Embryophyta</taxon>
        <taxon>Tracheophyta</taxon>
        <taxon>Spermatophyta</taxon>
        <taxon>Magnoliopsida</taxon>
        <taxon>eudicotyledons</taxon>
        <taxon>Gunneridae</taxon>
        <taxon>Pentapetalae</taxon>
        <taxon>rosids</taxon>
        <taxon>malvids</taxon>
        <taxon>Brassicales</taxon>
        <taxon>Brassicaceae</taxon>
        <taxon>Brassiceae</taxon>
        <taxon>Brassica</taxon>
    </lineage>
</organism>
<dbReference type="EMBL" id="QGKW02000717">
    <property type="protein sequence ID" value="KAF2597555.1"/>
    <property type="molecule type" value="Genomic_DNA"/>
</dbReference>
<sequence length="99" mass="10835">MFNQPITISKPLVKRRQCVGDAVMEAFIASSDHSSLCPQPPLQERLQVIEGAMRNLHDFVGRKQSPVSAAAEQEHLKRTQLSDLISGGGTVNGGRPSRR</sequence>
<evidence type="ECO:0000313" key="2">
    <source>
        <dbReference type="EMBL" id="KAF2560349.1"/>
    </source>
</evidence>
<reference evidence="2" key="1">
    <citation type="submission" date="2019-12" db="EMBL/GenBank/DDBJ databases">
        <title>Genome sequencing and annotation of Brassica cretica.</title>
        <authorList>
            <person name="Studholme D.J."/>
            <person name="Sarris P.F."/>
        </authorList>
    </citation>
    <scope>NUCLEOTIDE SEQUENCE</scope>
    <source>
        <strain evidence="3">PFS-001/15</strain>
        <strain evidence="2">PFS-102/07</strain>
        <tissue evidence="2">Leaf</tissue>
    </source>
</reference>
<dbReference type="AlphaFoldDB" id="A0A8S9HQ81"/>
<evidence type="ECO:0000256" key="1">
    <source>
        <dbReference type="SAM" id="MobiDB-lite"/>
    </source>
</evidence>
<name>A0A8S9HQ81_BRACR</name>
<comment type="caution">
    <text evidence="2">The sequence shown here is derived from an EMBL/GenBank/DDBJ whole genome shotgun (WGS) entry which is preliminary data.</text>
</comment>
<gene>
    <name evidence="3" type="ORF">F2Q68_00007022</name>
    <name evidence="2" type="ORF">F2Q70_00013995</name>
</gene>
<accession>A0A8S9HQ81</accession>